<feature type="region of interest" description="Disordered" evidence="1">
    <location>
        <begin position="1"/>
        <end position="66"/>
    </location>
</feature>
<organism evidence="2 3">
    <name type="scientific">Trichonephila clavata</name>
    <name type="common">Joro spider</name>
    <name type="synonym">Nephila clavata</name>
    <dbReference type="NCBI Taxonomy" id="2740835"/>
    <lineage>
        <taxon>Eukaryota</taxon>
        <taxon>Metazoa</taxon>
        <taxon>Ecdysozoa</taxon>
        <taxon>Arthropoda</taxon>
        <taxon>Chelicerata</taxon>
        <taxon>Arachnida</taxon>
        <taxon>Araneae</taxon>
        <taxon>Araneomorphae</taxon>
        <taxon>Entelegynae</taxon>
        <taxon>Araneoidea</taxon>
        <taxon>Nephilidae</taxon>
        <taxon>Trichonephila</taxon>
    </lineage>
</organism>
<evidence type="ECO:0000256" key="1">
    <source>
        <dbReference type="SAM" id="MobiDB-lite"/>
    </source>
</evidence>
<feature type="region of interest" description="Disordered" evidence="1">
    <location>
        <begin position="102"/>
        <end position="127"/>
    </location>
</feature>
<evidence type="ECO:0000313" key="2">
    <source>
        <dbReference type="EMBL" id="GFR29887.1"/>
    </source>
</evidence>
<protein>
    <submittedName>
        <fullName evidence="2">Uncharacterized protein</fullName>
    </submittedName>
</protein>
<dbReference type="AlphaFoldDB" id="A0A8X6M2T6"/>
<reference evidence="2" key="1">
    <citation type="submission" date="2020-07" db="EMBL/GenBank/DDBJ databases">
        <title>Multicomponent nature underlies the extraordinary mechanical properties of spider dragline silk.</title>
        <authorList>
            <person name="Kono N."/>
            <person name="Nakamura H."/>
            <person name="Mori M."/>
            <person name="Yoshida Y."/>
            <person name="Ohtoshi R."/>
            <person name="Malay A.D."/>
            <person name="Moran D.A.P."/>
            <person name="Tomita M."/>
            <person name="Numata K."/>
            <person name="Arakawa K."/>
        </authorList>
    </citation>
    <scope>NUCLEOTIDE SEQUENCE</scope>
</reference>
<comment type="caution">
    <text evidence="2">The sequence shown here is derived from an EMBL/GenBank/DDBJ whole genome shotgun (WGS) entry which is preliminary data.</text>
</comment>
<gene>
    <name evidence="2" type="ORF">TNCT_626491</name>
</gene>
<dbReference type="OrthoDB" id="10367445at2759"/>
<dbReference type="Proteomes" id="UP000887116">
    <property type="component" value="Unassembled WGS sequence"/>
</dbReference>
<name>A0A8X6M2T6_TRICU</name>
<sequence>MFAIEGNINYRQQEEKEPEELPPGERRIEILGIDCCKNNRQPNHEGTKGSPSGPPTKRLGMKKERGSANCFVTTVHTRMHPGMESLKSRGWTNTRLATCHLSLTSSRRPPQKGPRSRTTWNAKRKIS</sequence>
<evidence type="ECO:0000313" key="3">
    <source>
        <dbReference type="Proteomes" id="UP000887116"/>
    </source>
</evidence>
<keyword evidence="3" id="KW-1185">Reference proteome</keyword>
<dbReference type="EMBL" id="BMAO01009281">
    <property type="protein sequence ID" value="GFR29887.1"/>
    <property type="molecule type" value="Genomic_DNA"/>
</dbReference>
<accession>A0A8X6M2T6</accession>
<proteinExistence type="predicted"/>